<keyword evidence="14" id="KW-1185">Reference proteome</keyword>
<comment type="subcellular location">
    <subcellularLocation>
        <location evidence="1">Membrane</location>
        <topology evidence="1">Multi-pass membrane protein</topology>
    </subcellularLocation>
</comment>
<evidence type="ECO:0000256" key="11">
    <source>
        <dbReference type="ARBA" id="ARBA00023444"/>
    </source>
</evidence>
<evidence type="ECO:0000256" key="8">
    <source>
        <dbReference type="ARBA" id="ARBA00023133"/>
    </source>
</evidence>
<feature type="transmembrane region" description="Helical" evidence="12">
    <location>
        <begin position="109"/>
        <end position="128"/>
    </location>
</feature>
<proteinExistence type="predicted"/>
<comment type="caution">
    <text evidence="13">The sequence shown here is derived from an EMBL/GenBank/DDBJ whole genome shotgun (WGS) entry which is preliminary data.</text>
</comment>
<dbReference type="InterPro" id="IPR003780">
    <property type="entry name" value="COX15/CtaA_fam"/>
</dbReference>
<keyword evidence="4" id="KW-0479">Metal-binding</keyword>
<dbReference type="EMBL" id="NKHF01000100">
    <property type="protein sequence ID" value="PCK29944.1"/>
    <property type="molecule type" value="Genomic_DNA"/>
</dbReference>
<dbReference type="Proteomes" id="UP000228621">
    <property type="component" value="Unassembled WGS sequence"/>
</dbReference>
<sequence length="337" mass="37626">MNMNRIRIVIFACFVTVVVVTLGAFTRLSDAGLGCPDWPGCYGFLTVPNESHELSAAKDQFPHLEVEAEKAWIEMIHRYFASFLGLIILTLACLQLFKKQENKGPNRHYYLLLMLVLFQGALGMWTVTMNLQPVIVMGHLLGGFSILALLVLLVLRLKHSSITAQVPRRTAQVCYVALFVLVIQIALGGWLAANYAAPHCTGLPLCDNSQLFSWQSLFTLPEASATYEFGVLPFESRVSIHFTHRVWAIITVLSLLIACWPLLKQQQSQVIKNSAYLVLVLVTLQVVVGAAIVHFQFPLLLTLFHNFMAAMVLLAMVRLCFFVSLAQKIGEKYATVN</sequence>
<feature type="transmembrane region" description="Helical" evidence="12">
    <location>
        <begin position="246"/>
        <end position="263"/>
    </location>
</feature>
<dbReference type="GO" id="GO:0016491">
    <property type="term" value="F:oxidoreductase activity"/>
    <property type="evidence" value="ECO:0007669"/>
    <property type="project" value="UniProtKB-KW"/>
</dbReference>
<dbReference type="InterPro" id="IPR050450">
    <property type="entry name" value="COX15/CtaA_HemeA_synthase"/>
</dbReference>
<feature type="transmembrane region" description="Helical" evidence="12">
    <location>
        <begin position="175"/>
        <end position="193"/>
    </location>
</feature>
<evidence type="ECO:0000256" key="6">
    <source>
        <dbReference type="ARBA" id="ARBA00023002"/>
    </source>
</evidence>
<keyword evidence="10" id="KW-1015">Disulfide bond</keyword>
<dbReference type="Pfam" id="PF02628">
    <property type="entry name" value="COX15-CtaA"/>
    <property type="match status" value="1"/>
</dbReference>
<keyword evidence="3 12" id="KW-0812">Transmembrane</keyword>
<keyword evidence="9 12" id="KW-0472">Membrane</keyword>
<evidence type="ECO:0000256" key="3">
    <source>
        <dbReference type="ARBA" id="ARBA00022692"/>
    </source>
</evidence>
<evidence type="ECO:0000256" key="5">
    <source>
        <dbReference type="ARBA" id="ARBA00022989"/>
    </source>
</evidence>
<comment type="pathway">
    <text evidence="11">Porphyrin-containing compound metabolism.</text>
</comment>
<evidence type="ECO:0000313" key="14">
    <source>
        <dbReference type="Proteomes" id="UP000228621"/>
    </source>
</evidence>
<dbReference type="AlphaFoldDB" id="A0A2A5JKH7"/>
<protein>
    <submittedName>
        <fullName evidence="13">Cytochrome B</fullName>
    </submittedName>
</protein>
<feature type="transmembrane region" description="Helical" evidence="12">
    <location>
        <begin position="79"/>
        <end position="97"/>
    </location>
</feature>
<evidence type="ECO:0000256" key="10">
    <source>
        <dbReference type="ARBA" id="ARBA00023157"/>
    </source>
</evidence>
<name>A0A2A5JKH7_PSEO7</name>
<evidence type="ECO:0000313" key="13">
    <source>
        <dbReference type="EMBL" id="PCK29944.1"/>
    </source>
</evidence>
<dbReference type="PANTHER" id="PTHR35457">
    <property type="entry name" value="HEME A SYNTHASE"/>
    <property type="match status" value="1"/>
</dbReference>
<dbReference type="GO" id="GO:0006784">
    <property type="term" value="P:heme A biosynthetic process"/>
    <property type="evidence" value="ECO:0007669"/>
    <property type="project" value="InterPro"/>
</dbReference>
<evidence type="ECO:0000256" key="2">
    <source>
        <dbReference type="ARBA" id="ARBA00022475"/>
    </source>
</evidence>
<dbReference type="PANTHER" id="PTHR35457:SF1">
    <property type="entry name" value="HEME A SYNTHASE"/>
    <property type="match status" value="1"/>
</dbReference>
<dbReference type="OrthoDB" id="1447144at2"/>
<reference evidence="14" key="1">
    <citation type="journal article" date="2019" name="Genome Announc.">
        <title>Draft Genome Sequence of Pseudoalteromonas piscicida Strain 36Y ROTHPW, an Hypersaline Seawater Isolate from the South Coast of Sonora, Mexico.</title>
        <authorList>
            <person name="Sanchez-Diaz R."/>
            <person name="Molina-Garza Z.J."/>
            <person name="Cruz-Suarez L.E."/>
            <person name="Selvin J."/>
            <person name="Kiran G.S."/>
            <person name="Ibarra-Gamez J.C."/>
            <person name="Gomez-Gil B."/>
            <person name="Galaviz-Silva L."/>
        </authorList>
    </citation>
    <scope>NUCLEOTIDE SEQUENCE [LARGE SCALE GENOMIC DNA]</scope>
    <source>
        <strain evidence="14">36Y_RITHPW</strain>
    </source>
</reference>
<keyword evidence="7" id="KW-0408">Iron</keyword>
<evidence type="ECO:0000256" key="7">
    <source>
        <dbReference type="ARBA" id="ARBA00023004"/>
    </source>
</evidence>
<gene>
    <name evidence="13" type="ORF">CEX98_19915</name>
</gene>
<accession>A0A2A5JKH7</accession>
<keyword evidence="2" id="KW-1003">Cell membrane</keyword>
<feature type="transmembrane region" description="Helical" evidence="12">
    <location>
        <begin position="303"/>
        <end position="325"/>
    </location>
</feature>
<evidence type="ECO:0000256" key="1">
    <source>
        <dbReference type="ARBA" id="ARBA00004141"/>
    </source>
</evidence>
<feature type="transmembrane region" description="Helical" evidence="12">
    <location>
        <begin position="134"/>
        <end position="155"/>
    </location>
</feature>
<evidence type="ECO:0000256" key="9">
    <source>
        <dbReference type="ARBA" id="ARBA00023136"/>
    </source>
</evidence>
<keyword evidence="5 12" id="KW-1133">Transmembrane helix</keyword>
<keyword evidence="6" id="KW-0560">Oxidoreductase</keyword>
<feature type="transmembrane region" description="Helical" evidence="12">
    <location>
        <begin position="275"/>
        <end position="297"/>
    </location>
</feature>
<evidence type="ECO:0000256" key="4">
    <source>
        <dbReference type="ARBA" id="ARBA00022723"/>
    </source>
</evidence>
<evidence type="ECO:0000256" key="12">
    <source>
        <dbReference type="SAM" id="Phobius"/>
    </source>
</evidence>
<organism evidence="13 14">
    <name type="scientific">Pseudoalteromonas piscicida</name>
    <dbReference type="NCBI Taxonomy" id="43662"/>
    <lineage>
        <taxon>Bacteria</taxon>
        <taxon>Pseudomonadati</taxon>
        <taxon>Pseudomonadota</taxon>
        <taxon>Gammaproteobacteria</taxon>
        <taxon>Alteromonadales</taxon>
        <taxon>Pseudoalteromonadaceae</taxon>
        <taxon>Pseudoalteromonas</taxon>
    </lineage>
</organism>
<keyword evidence="8" id="KW-0350">Heme biosynthesis</keyword>
<dbReference type="GO" id="GO:0046872">
    <property type="term" value="F:metal ion binding"/>
    <property type="evidence" value="ECO:0007669"/>
    <property type="project" value="UniProtKB-KW"/>
</dbReference>
<dbReference type="GO" id="GO:0016020">
    <property type="term" value="C:membrane"/>
    <property type="evidence" value="ECO:0007669"/>
    <property type="project" value="UniProtKB-SubCell"/>
</dbReference>